<dbReference type="EMBL" id="CP009928">
    <property type="protein sequence ID" value="AKK73767.1"/>
    <property type="molecule type" value="Genomic_DNA"/>
</dbReference>
<dbReference type="KEGG" id="cgn:OK18_15170"/>
<dbReference type="RefSeq" id="WP_053328525.1">
    <property type="nucleotide sequence ID" value="NZ_CP009928.1"/>
</dbReference>
<organism evidence="2 3">
    <name type="scientific">Chryseobacterium gallinarum</name>
    <dbReference type="NCBI Taxonomy" id="1324352"/>
    <lineage>
        <taxon>Bacteria</taxon>
        <taxon>Pseudomonadati</taxon>
        <taxon>Bacteroidota</taxon>
        <taxon>Flavobacteriia</taxon>
        <taxon>Flavobacteriales</taxon>
        <taxon>Weeksellaceae</taxon>
        <taxon>Chryseobacterium group</taxon>
        <taxon>Chryseobacterium</taxon>
    </lineage>
</organism>
<feature type="signal peptide" evidence="1">
    <location>
        <begin position="1"/>
        <end position="18"/>
    </location>
</feature>
<name>A0A0G3M9N1_CHRGL</name>
<evidence type="ECO:0000313" key="3">
    <source>
        <dbReference type="Proteomes" id="UP000035213"/>
    </source>
</evidence>
<dbReference type="PATRIC" id="fig|1324352.5.peg.3158"/>
<keyword evidence="1" id="KW-0732">Signal</keyword>
<dbReference type="OrthoDB" id="1273487at2"/>
<dbReference type="AlphaFoldDB" id="A0A0G3M9N1"/>
<protein>
    <submittedName>
        <fullName evidence="2">Uncharacterized protein</fullName>
    </submittedName>
</protein>
<gene>
    <name evidence="2" type="ORF">OK18_15170</name>
</gene>
<proteinExistence type="predicted"/>
<reference evidence="2 3" key="1">
    <citation type="submission" date="2014-11" db="EMBL/GenBank/DDBJ databases">
        <authorList>
            <person name="Park G.-S."/>
            <person name="Hong S.-J."/>
            <person name="Jung B.K."/>
            <person name="Khan A.R."/>
            <person name="Kwak Y."/>
            <person name="Shin J.-H."/>
        </authorList>
    </citation>
    <scope>NUCLEOTIDE SEQUENCE [LARGE SCALE GENOMIC DNA]</scope>
    <source>
        <strain evidence="2 3">DSM 27622</strain>
    </source>
</reference>
<evidence type="ECO:0000256" key="1">
    <source>
        <dbReference type="SAM" id="SignalP"/>
    </source>
</evidence>
<dbReference type="Proteomes" id="UP000035213">
    <property type="component" value="Chromosome"/>
</dbReference>
<sequence length="69" mass="7372">MKKTILLSALLVAGVVSAFPFRTSCGRVLQISQTIADNMTLDQLGNYLGDVNSQACPGTGPVAIKIYYH</sequence>
<evidence type="ECO:0000313" key="2">
    <source>
        <dbReference type="EMBL" id="AKK73767.1"/>
    </source>
</evidence>
<feature type="chain" id="PRO_5005185150" evidence="1">
    <location>
        <begin position="19"/>
        <end position="69"/>
    </location>
</feature>
<accession>A0A0G3M9N1</accession>